<reference evidence="4" key="1">
    <citation type="journal article" date="2023" name="IMA Fungus">
        <title>Comparative genomic study of the Penicillium genus elucidates a diverse pangenome and 15 lateral gene transfer events.</title>
        <authorList>
            <person name="Petersen C."/>
            <person name="Sorensen T."/>
            <person name="Nielsen M.R."/>
            <person name="Sondergaard T.E."/>
            <person name="Sorensen J.L."/>
            <person name="Fitzpatrick D.A."/>
            <person name="Frisvad J.C."/>
            <person name="Nielsen K.L."/>
        </authorList>
    </citation>
    <scope>NUCLEOTIDE SEQUENCE</scope>
    <source>
        <strain evidence="4">IBT 15450</strain>
    </source>
</reference>
<dbReference type="Pfam" id="PF20737">
    <property type="entry name" value="Glyco_hydro127C"/>
    <property type="match status" value="1"/>
</dbReference>
<dbReference type="PANTHER" id="PTHR43465">
    <property type="entry name" value="DUF1680 DOMAIN PROTEIN (AFU_ORTHOLOGUE AFUA_1G08910)"/>
    <property type="match status" value="1"/>
</dbReference>
<feature type="domain" description="Non-reducing end beta-L-arabinofuranosidase-like GH127 C-terminal" evidence="3">
    <location>
        <begin position="558"/>
        <end position="657"/>
    </location>
</feature>
<protein>
    <recommendedName>
        <fullName evidence="6">Non-reducing end beta-L-arabinofuranosidase</fullName>
    </recommendedName>
</protein>
<evidence type="ECO:0000313" key="4">
    <source>
        <dbReference type="EMBL" id="KAJ6047453.1"/>
    </source>
</evidence>
<feature type="domain" description="Non-reducing end beta-L-arabinofuranosidase-like GH127 middle" evidence="2">
    <location>
        <begin position="446"/>
        <end position="530"/>
    </location>
</feature>
<dbReference type="InterPro" id="IPR049174">
    <property type="entry name" value="Beta-AFase-like"/>
</dbReference>
<gene>
    <name evidence="4" type="ORF">N7460_003600</name>
</gene>
<comment type="caution">
    <text evidence="4">The sequence shown here is derived from an EMBL/GenBank/DDBJ whole genome shotgun (WGS) entry which is preliminary data.</text>
</comment>
<evidence type="ECO:0000259" key="2">
    <source>
        <dbReference type="Pfam" id="PF20736"/>
    </source>
</evidence>
<evidence type="ECO:0008006" key="6">
    <source>
        <dbReference type="Google" id="ProtNLM"/>
    </source>
</evidence>
<keyword evidence="5" id="KW-1185">Reference proteome</keyword>
<dbReference type="PANTHER" id="PTHR43465:SF2">
    <property type="entry name" value="DUF1680 DOMAIN PROTEIN (AFU_ORTHOLOGUE AFUA_1G08910)"/>
    <property type="match status" value="1"/>
</dbReference>
<reference evidence="4" key="2">
    <citation type="submission" date="2023-01" db="EMBL/GenBank/DDBJ databases">
        <authorList>
            <person name="Petersen C."/>
        </authorList>
    </citation>
    <scope>NUCLEOTIDE SEQUENCE</scope>
    <source>
        <strain evidence="4">IBT 15450</strain>
    </source>
</reference>
<dbReference type="GO" id="GO:0005975">
    <property type="term" value="P:carbohydrate metabolic process"/>
    <property type="evidence" value="ECO:0007669"/>
    <property type="project" value="InterPro"/>
</dbReference>
<accession>A0AAD6IG97</accession>
<name>A0AAD6IG97_PENCN</name>
<dbReference type="EMBL" id="JAQJZL010000003">
    <property type="protein sequence ID" value="KAJ6047453.1"/>
    <property type="molecule type" value="Genomic_DNA"/>
</dbReference>
<evidence type="ECO:0000259" key="3">
    <source>
        <dbReference type="Pfam" id="PF20737"/>
    </source>
</evidence>
<sequence length="662" mass="75431">MDYPQESFVATTFAPGSFWARRREVVRTQTLRHQLNMLKTTGRYDAFKLKWHPSYGDPPTVYPIPNHQFWDSDVAKWIEGACYLLIDHYDAEIDAAVKELVQMIQSAQHPDGYLNIHYTVVEPGKRFTNLRDMHELYNAGHLIEGALAHRLFFKNDDMLSPILKYVDLLAANFGDQDAQIPGYPGHPEIELALLRLFKVTGDEKHLKLAQFFIEERGNPSSGKTKRHYYDIEAEARGEKEHERPAYFPASRSYSYQQAHVPIVEQETIEGHSVRAMYLLTAVTDLVRIFRPDSKVGTTFLPAVNRLWSNMVERKSYVTGGIGAIKQWEGFGIDYFLPHGTDEGGCYAETCAAIGVMMLSERLLQIDLGSHYADIMELCLYNAVLTGMSLDGKAFTYVNQLASSDNDISERHEWFECACCPPNVTRTLGYMGGYIWSHNATETSAIINVHLYTSATLRVPVSESVVEITQKTDWPWNGDVDFSIQTNGPPIDLQVRLRIPGWAGSWQINPSPENLDIQKGYLYLNAKWLQQHSQFRFSCPMKPQVTRPHPLAMQPVAYITRGPIVYCVEDFDHLWEEHHFKTTLFDPHANLREEPRSEPDQYVAIIAENGAKGELDMSPWDKRIVAEAGTAATGEKRDLCYVPYYLRANRGGRGHMRVGLRVE</sequence>
<dbReference type="AlphaFoldDB" id="A0AAD6IG97"/>
<evidence type="ECO:0000259" key="1">
    <source>
        <dbReference type="Pfam" id="PF07944"/>
    </source>
</evidence>
<dbReference type="InterPro" id="IPR008928">
    <property type="entry name" value="6-hairpin_glycosidase_sf"/>
</dbReference>
<evidence type="ECO:0000313" key="5">
    <source>
        <dbReference type="Proteomes" id="UP001219568"/>
    </source>
</evidence>
<dbReference type="InterPro" id="IPR049049">
    <property type="entry name" value="Beta-AFase-like_GH127_C"/>
</dbReference>
<dbReference type="Proteomes" id="UP001219568">
    <property type="component" value="Unassembled WGS sequence"/>
</dbReference>
<dbReference type="InterPro" id="IPR012878">
    <property type="entry name" value="Beta-AFase-like_GH127_cat"/>
</dbReference>
<organism evidence="4 5">
    <name type="scientific">Penicillium canescens</name>
    <dbReference type="NCBI Taxonomy" id="5083"/>
    <lineage>
        <taxon>Eukaryota</taxon>
        <taxon>Fungi</taxon>
        <taxon>Dikarya</taxon>
        <taxon>Ascomycota</taxon>
        <taxon>Pezizomycotina</taxon>
        <taxon>Eurotiomycetes</taxon>
        <taxon>Eurotiomycetidae</taxon>
        <taxon>Eurotiales</taxon>
        <taxon>Aspergillaceae</taxon>
        <taxon>Penicillium</taxon>
    </lineage>
</organism>
<dbReference type="InterPro" id="IPR049046">
    <property type="entry name" value="Beta-AFase-like_GH127_middle"/>
</dbReference>
<dbReference type="Pfam" id="PF20736">
    <property type="entry name" value="Glyco_hydro127M"/>
    <property type="match status" value="1"/>
</dbReference>
<dbReference type="SUPFAM" id="SSF48208">
    <property type="entry name" value="Six-hairpin glycosidases"/>
    <property type="match status" value="1"/>
</dbReference>
<proteinExistence type="predicted"/>
<dbReference type="Pfam" id="PF07944">
    <property type="entry name" value="Beta-AFase-like_GH127_cat"/>
    <property type="match status" value="1"/>
</dbReference>
<feature type="domain" description="Non-reducing end beta-L-arabinofuranosidase-like GH127 catalytic" evidence="1">
    <location>
        <begin position="17"/>
        <end position="429"/>
    </location>
</feature>